<dbReference type="PRINTS" id="PR00598">
    <property type="entry name" value="HTHMARR"/>
</dbReference>
<keyword evidence="6" id="KW-1185">Reference proteome</keyword>
<evidence type="ECO:0000259" key="4">
    <source>
        <dbReference type="PROSITE" id="PS50995"/>
    </source>
</evidence>
<sequence length="166" mass="18742">MVGPMVDHVAGIQEQWRRERPDLDVSPLGTIARLHRLADDLRERLVATYADFGLGEGEFDVLATLRRQGEPFELAPGEIARCTMVTSGAASKRIDRLEADGLVERRRGSDDGRRRVITLTDAGRERIDAAFAAHVENEHRLLRALDADRRVALEELLRHWSQQRGL</sequence>
<comment type="caution">
    <text evidence="5">The sequence shown here is derived from an EMBL/GenBank/DDBJ whole genome shotgun (WGS) entry which is preliminary data.</text>
</comment>
<dbReference type="InterPro" id="IPR000835">
    <property type="entry name" value="HTH_MarR-typ"/>
</dbReference>
<name>A0ABN2VQK5_9ACTN</name>
<dbReference type="SMART" id="SM00347">
    <property type="entry name" value="HTH_MARR"/>
    <property type="match status" value="1"/>
</dbReference>
<organism evidence="5 6">
    <name type="scientific">Aeromicrobium halocynthiae</name>
    <dbReference type="NCBI Taxonomy" id="560557"/>
    <lineage>
        <taxon>Bacteria</taxon>
        <taxon>Bacillati</taxon>
        <taxon>Actinomycetota</taxon>
        <taxon>Actinomycetes</taxon>
        <taxon>Propionibacteriales</taxon>
        <taxon>Nocardioidaceae</taxon>
        <taxon>Aeromicrobium</taxon>
    </lineage>
</organism>
<dbReference type="InterPro" id="IPR036390">
    <property type="entry name" value="WH_DNA-bd_sf"/>
</dbReference>
<proteinExistence type="predicted"/>
<evidence type="ECO:0000256" key="1">
    <source>
        <dbReference type="ARBA" id="ARBA00023015"/>
    </source>
</evidence>
<dbReference type="Pfam" id="PF12802">
    <property type="entry name" value="MarR_2"/>
    <property type="match status" value="1"/>
</dbReference>
<dbReference type="Proteomes" id="UP001501480">
    <property type="component" value="Unassembled WGS sequence"/>
</dbReference>
<evidence type="ECO:0000313" key="6">
    <source>
        <dbReference type="Proteomes" id="UP001501480"/>
    </source>
</evidence>
<keyword evidence="1" id="KW-0805">Transcription regulation</keyword>
<keyword evidence="3" id="KW-0804">Transcription</keyword>
<dbReference type="InterPro" id="IPR023187">
    <property type="entry name" value="Tscrpt_reg_MarR-type_CS"/>
</dbReference>
<dbReference type="PROSITE" id="PS50995">
    <property type="entry name" value="HTH_MARR_2"/>
    <property type="match status" value="1"/>
</dbReference>
<protein>
    <submittedName>
        <fullName evidence="5">MarR family transcriptional regulator</fullName>
    </submittedName>
</protein>
<evidence type="ECO:0000256" key="2">
    <source>
        <dbReference type="ARBA" id="ARBA00023125"/>
    </source>
</evidence>
<reference evidence="5 6" key="1">
    <citation type="journal article" date="2019" name="Int. J. Syst. Evol. Microbiol.">
        <title>The Global Catalogue of Microorganisms (GCM) 10K type strain sequencing project: providing services to taxonomists for standard genome sequencing and annotation.</title>
        <authorList>
            <consortium name="The Broad Institute Genomics Platform"/>
            <consortium name="The Broad Institute Genome Sequencing Center for Infectious Disease"/>
            <person name="Wu L."/>
            <person name="Ma J."/>
        </authorList>
    </citation>
    <scope>NUCLEOTIDE SEQUENCE [LARGE SCALE GENOMIC DNA]</scope>
    <source>
        <strain evidence="5 6">JCM 15749</strain>
    </source>
</reference>
<dbReference type="PANTHER" id="PTHR42756:SF1">
    <property type="entry name" value="TRANSCRIPTIONAL REPRESSOR OF EMRAB OPERON"/>
    <property type="match status" value="1"/>
</dbReference>
<evidence type="ECO:0000313" key="5">
    <source>
        <dbReference type="EMBL" id="GAA2069286.1"/>
    </source>
</evidence>
<dbReference type="PROSITE" id="PS01117">
    <property type="entry name" value="HTH_MARR_1"/>
    <property type="match status" value="1"/>
</dbReference>
<gene>
    <name evidence="5" type="ORF">GCM10009821_02020</name>
</gene>
<dbReference type="PANTHER" id="PTHR42756">
    <property type="entry name" value="TRANSCRIPTIONAL REGULATOR, MARR"/>
    <property type="match status" value="1"/>
</dbReference>
<evidence type="ECO:0000256" key="3">
    <source>
        <dbReference type="ARBA" id="ARBA00023163"/>
    </source>
</evidence>
<feature type="domain" description="HTH marR-type" evidence="4">
    <location>
        <begin position="27"/>
        <end position="162"/>
    </location>
</feature>
<dbReference type="Gene3D" id="1.10.10.10">
    <property type="entry name" value="Winged helix-like DNA-binding domain superfamily/Winged helix DNA-binding domain"/>
    <property type="match status" value="1"/>
</dbReference>
<dbReference type="InterPro" id="IPR036388">
    <property type="entry name" value="WH-like_DNA-bd_sf"/>
</dbReference>
<dbReference type="EMBL" id="BAAAPY010000001">
    <property type="protein sequence ID" value="GAA2069286.1"/>
    <property type="molecule type" value="Genomic_DNA"/>
</dbReference>
<keyword evidence="2" id="KW-0238">DNA-binding</keyword>
<accession>A0ABN2VQK5</accession>
<dbReference type="SUPFAM" id="SSF46785">
    <property type="entry name" value="Winged helix' DNA-binding domain"/>
    <property type="match status" value="1"/>
</dbReference>